<dbReference type="InterPro" id="IPR011009">
    <property type="entry name" value="Kinase-like_dom_sf"/>
</dbReference>
<protein>
    <recommendedName>
        <fullName evidence="1">Protein kinase domain-containing protein</fullName>
    </recommendedName>
</protein>
<feature type="domain" description="Protein kinase" evidence="1">
    <location>
        <begin position="12"/>
        <end position="286"/>
    </location>
</feature>
<dbReference type="Proteomes" id="UP000587527">
    <property type="component" value="Unassembled WGS sequence"/>
</dbReference>
<reference evidence="2 3" key="1">
    <citation type="submission" date="2020-08" db="EMBL/GenBank/DDBJ databases">
        <title>Sequencing the genomes of 1000 actinobacteria strains.</title>
        <authorList>
            <person name="Klenk H.-P."/>
        </authorList>
    </citation>
    <scope>NUCLEOTIDE SEQUENCE [LARGE SCALE GENOMIC DNA]</scope>
    <source>
        <strain evidence="2 3">DSM 45362</strain>
    </source>
</reference>
<sequence>MIPAEIQLPGDVVHVERIIEDTGIHVWKVRLNTGHPVLAVKYATDDADPAGIHRRYVAREASVLTHLDHGYMIAAGDTPHGSWLATAWRDGPTLAEQWRYALDGGPDARITAADSARRSAALIASLHEREWRHGDLQGGHLFLPDCGPAQLIDYALAQGPAATSPDVPFRGGFAHLNAPEIAAELLATPNTHHVELTREAEVYTFGAVLYTSWARRWPRNYRGVAAASLRAPDIYQAIADPTTLQPAPKGWPTMATLIGSMLDQHPENRPTMPDVLRTITENVSPR</sequence>
<organism evidence="2 3">
    <name type="scientific">Allocatelliglobosispora scoriae</name>
    <dbReference type="NCBI Taxonomy" id="643052"/>
    <lineage>
        <taxon>Bacteria</taxon>
        <taxon>Bacillati</taxon>
        <taxon>Actinomycetota</taxon>
        <taxon>Actinomycetes</taxon>
        <taxon>Micromonosporales</taxon>
        <taxon>Micromonosporaceae</taxon>
        <taxon>Allocatelliglobosispora</taxon>
    </lineage>
</organism>
<dbReference type="GO" id="GO:0004672">
    <property type="term" value="F:protein kinase activity"/>
    <property type="evidence" value="ECO:0007669"/>
    <property type="project" value="InterPro"/>
</dbReference>
<dbReference type="Gene3D" id="1.10.510.10">
    <property type="entry name" value="Transferase(Phosphotransferase) domain 1"/>
    <property type="match status" value="1"/>
</dbReference>
<gene>
    <name evidence="2" type="ORF">F4553_000074</name>
</gene>
<dbReference type="InterPro" id="IPR000719">
    <property type="entry name" value="Prot_kinase_dom"/>
</dbReference>
<evidence type="ECO:0000313" key="2">
    <source>
        <dbReference type="EMBL" id="MBB5866695.1"/>
    </source>
</evidence>
<keyword evidence="3" id="KW-1185">Reference proteome</keyword>
<evidence type="ECO:0000313" key="3">
    <source>
        <dbReference type="Proteomes" id="UP000587527"/>
    </source>
</evidence>
<dbReference type="RefSeq" id="WP_184830673.1">
    <property type="nucleotide sequence ID" value="NZ_JACHMN010000001.1"/>
</dbReference>
<proteinExistence type="predicted"/>
<dbReference type="PROSITE" id="PS50011">
    <property type="entry name" value="PROTEIN_KINASE_DOM"/>
    <property type="match status" value="1"/>
</dbReference>
<dbReference type="AlphaFoldDB" id="A0A841BGD5"/>
<accession>A0A841BGD5</accession>
<dbReference type="GO" id="GO:0005524">
    <property type="term" value="F:ATP binding"/>
    <property type="evidence" value="ECO:0007669"/>
    <property type="project" value="InterPro"/>
</dbReference>
<dbReference type="SUPFAM" id="SSF56112">
    <property type="entry name" value="Protein kinase-like (PK-like)"/>
    <property type="match status" value="1"/>
</dbReference>
<name>A0A841BGD5_9ACTN</name>
<dbReference type="EMBL" id="JACHMN010000001">
    <property type="protein sequence ID" value="MBB5866695.1"/>
    <property type="molecule type" value="Genomic_DNA"/>
</dbReference>
<comment type="caution">
    <text evidence="2">The sequence shown here is derived from an EMBL/GenBank/DDBJ whole genome shotgun (WGS) entry which is preliminary data.</text>
</comment>
<evidence type="ECO:0000259" key="1">
    <source>
        <dbReference type="PROSITE" id="PS50011"/>
    </source>
</evidence>